<name>A0A6H2A2X5_9ZZZZ</name>
<sequence length="173" mass="20617">MKGFEKKLLWVEKKNQMGSCWRFEFSYPVISGVTLHQAWAGGTGEVVRHLCGCSRCVNPLHLIRGNDIENAMDEIVVRDWSIKWFEEKMEDYSLREYEKDLQFKVLVARAALKLKGAYGFKRLDDVIQLAREEFRKDFVRQFKIEEFNEINVIIAKEAFKWLVRNWKIELIMY</sequence>
<evidence type="ECO:0000313" key="1">
    <source>
        <dbReference type="EMBL" id="QJA53927.1"/>
    </source>
</evidence>
<dbReference type="EMBL" id="MT144463">
    <property type="protein sequence ID" value="QJA53927.1"/>
    <property type="molecule type" value="Genomic_DNA"/>
</dbReference>
<evidence type="ECO:0000313" key="3">
    <source>
        <dbReference type="EMBL" id="QJA91422.1"/>
    </source>
</evidence>
<dbReference type="InterPro" id="IPR044925">
    <property type="entry name" value="His-Me_finger_sf"/>
</dbReference>
<organism evidence="1">
    <name type="scientific">viral metagenome</name>
    <dbReference type="NCBI Taxonomy" id="1070528"/>
    <lineage>
        <taxon>unclassified sequences</taxon>
        <taxon>metagenomes</taxon>
        <taxon>organismal metagenomes</taxon>
    </lineage>
</organism>
<dbReference type="EMBL" id="MT142986">
    <property type="protein sequence ID" value="QJA91422.1"/>
    <property type="molecule type" value="Genomic_DNA"/>
</dbReference>
<dbReference type="AlphaFoldDB" id="A0A6H2A2X5"/>
<dbReference type="SUPFAM" id="SSF54060">
    <property type="entry name" value="His-Me finger endonucleases"/>
    <property type="match status" value="1"/>
</dbReference>
<proteinExistence type="predicted"/>
<dbReference type="EMBL" id="MT141706">
    <property type="protein sequence ID" value="QJA69439.1"/>
    <property type="molecule type" value="Genomic_DNA"/>
</dbReference>
<reference evidence="1" key="1">
    <citation type="submission" date="2020-03" db="EMBL/GenBank/DDBJ databases">
        <title>The deep terrestrial virosphere.</title>
        <authorList>
            <person name="Holmfeldt K."/>
            <person name="Nilsson E."/>
            <person name="Simone D."/>
            <person name="Lopez-Fernandez M."/>
            <person name="Wu X."/>
            <person name="de Brujin I."/>
            <person name="Lundin D."/>
            <person name="Andersson A."/>
            <person name="Bertilsson S."/>
            <person name="Dopson M."/>
        </authorList>
    </citation>
    <scope>NUCLEOTIDE SEQUENCE</scope>
    <source>
        <strain evidence="2">MM415A04584</strain>
        <strain evidence="3">MM415B03372</strain>
        <strain evidence="1">TM448A04212</strain>
    </source>
</reference>
<evidence type="ECO:0000313" key="2">
    <source>
        <dbReference type="EMBL" id="QJA69439.1"/>
    </source>
</evidence>
<protein>
    <submittedName>
        <fullName evidence="1">Uncharacterized protein</fullName>
    </submittedName>
</protein>
<gene>
    <name evidence="2" type="ORF">MM415A04584_0001</name>
    <name evidence="3" type="ORF">MM415B03372_0018</name>
    <name evidence="1" type="ORF">TM448A04212_0004</name>
</gene>
<accession>A0A6H2A2X5</accession>